<organism evidence="1 2">
    <name type="scientific">Ataeniobius toweri</name>
    <dbReference type="NCBI Taxonomy" id="208326"/>
    <lineage>
        <taxon>Eukaryota</taxon>
        <taxon>Metazoa</taxon>
        <taxon>Chordata</taxon>
        <taxon>Craniata</taxon>
        <taxon>Vertebrata</taxon>
        <taxon>Euteleostomi</taxon>
        <taxon>Actinopterygii</taxon>
        <taxon>Neopterygii</taxon>
        <taxon>Teleostei</taxon>
        <taxon>Neoteleostei</taxon>
        <taxon>Acanthomorphata</taxon>
        <taxon>Ovalentaria</taxon>
        <taxon>Atherinomorphae</taxon>
        <taxon>Cyprinodontiformes</taxon>
        <taxon>Goodeidae</taxon>
        <taxon>Ataeniobius</taxon>
    </lineage>
</organism>
<sequence length="100" mass="10969">MIFQKVISINWLKQLFPQTISTVTFCLPSSTELPETSQRRSLSWGPSWHIIQVVSLAKYPAPPAIRERPVVLGNPVLGPPGVVEPSCSAMRGSRGCSVRP</sequence>
<evidence type="ECO:0000313" key="1">
    <source>
        <dbReference type="EMBL" id="MED6244051.1"/>
    </source>
</evidence>
<gene>
    <name evidence="1" type="ORF">ATANTOWER_010047</name>
</gene>
<proteinExistence type="predicted"/>
<evidence type="ECO:0000313" key="2">
    <source>
        <dbReference type="Proteomes" id="UP001345963"/>
    </source>
</evidence>
<protein>
    <submittedName>
        <fullName evidence="1">Uncharacterized protein</fullName>
    </submittedName>
</protein>
<name>A0ABU7B229_9TELE</name>
<accession>A0ABU7B229</accession>
<comment type="caution">
    <text evidence="1">The sequence shown here is derived from an EMBL/GenBank/DDBJ whole genome shotgun (WGS) entry which is preliminary data.</text>
</comment>
<reference evidence="1 2" key="1">
    <citation type="submission" date="2021-07" db="EMBL/GenBank/DDBJ databases">
        <authorList>
            <person name="Palmer J.M."/>
        </authorList>
    </citation>
    <scope>NUCLEOTIDE SEQUENCE [LARGE SCALE GENOMIC DNA]</scope>
    <source>
        <strain evidence="1 2">AT_MEX2019</strain>
        <tissue evidence="1">Muscle</tissue>
    </source>
</reference>
<dbReference type="Proteomes" id="UP001345963">
    <property type="component" value="Unassembled WGS sequence"/>
</dbReference>
<keyword evidence="2" id="KW-1185">Reference proteome</keyword>
<dbReference type="EMBL" id="JAHUTI010039361">
    <property type="protein sequence ID" value="MED6244051.1"/>
    <property type="molecule type" value="Genomic_DNA"/>
</dbReference>